<evidence type="ECO:0000313" key="1">
    <source>
        <dbReference type="EMBL" id="KLT44916.1"/>
    </source>
</evidence>
<protein>
    <submittedName>
        <fullName evidence="1">Uncharacterized protein</fullName>
    </submittedName>
</protein>
<sequence length="146" mass="16393">MHTPLFRMFARSRDRTITHAPCMTLTLTCHCHATGTHVVWPKLNMVSADWRTGGLADRRVGGSAGPRTDPRKHRDCVKAAAWPADRRHFRAPSQLRGLHPLRPTTRTTRLQQCAPQPIPTTTAIPDLVREKSLRFCPVLSCLVRSA</sequence>
<name>A0A0J0XV26_9TREE</name>
<dbReference type="Proteomes" id="UP000053611">
    <property type="component" value="Unassembled WGS sequence"/>
</dbReference>
<dbReference type="GeneID" id="28980417"/>
<evidence type="ECO:0000313" key="2">
    <source>
        <dbReference type="Proteomes" id="UP000053611"/>
    </source>
</evidence>
<gene>
    <name evidence="1" type="ORF">CC85DRAFT_190899</name>
</gene>
<reference evidence="1 2" key="1">
    <citation type="submission" date="2015-03" db="EMBL/GenBank/DDBJ databases">
        <title>Genomics and transcriptomics of the oil-accumulating basidiomycete yeast T. oleaginosus allow insights into substrate utilization and the diverse evolutionary trajectories of mating systems in fungi.</title>
        <authorList>
            <consortium name="DOE Joint Genome Institute"/>
            <person name="Kourist R."/>
            <person name="Kracht O."/>
            <person name="Bracharz F."/>
            <person name="Lipzen A."/>
            <person name="Nolan M."/>
            <person name="Ohm R."/>
            <person name="Grigoriev I."/>
            <person name="Sun S."/>
            <person name="Heitman J."/>
            <person name="Bruck T."/>
            <person name="Nowrousian M."/>
        </authorList>
    </citation>
    <scope>NUCLEOTIDE SEQUENCE [LARGE SCALE GENOMIC DNA]</scope>
    <source>
        <strain evidence="1 2">IBC0246</strain>
    </source>
</reference>
<organism evidence="1 2">
    <name type="scientific">Cutaneotrichosporon oleaginosum</name>
    <dbReference type="NCBI Taxonomy" id="879819"/>
    <lineage>
        <taxon>Eukaryota</taxon>
        <taxon>Fungi</taxon>
        <taxon>Dikarya</taxon>
        <taxon>Basidiomycota</taxon>
        <taxon>Agaricomycotina</taxon>
        <taxon>Tremellomycetes</taxon>
        <taxon>Trichosporonales</taxon>
        <taxon>Trichosporonaceae</taxon>
        <taxon>Cutaneotrichosporon</taxon>
    </lineage>
</organism>
<keyword evidence="2" id="KW-1185">Reference proteome</keyword>
<dbReference type="AlphaFoldDB" id="A0A0J0XV26"/>
<proteinExistence type="predicted"/>
<accession>A0A0J0XV26</accession>
<dbReference type="EMBL" id="KQ087184">
    <property type="protein sequence ID" value="KLT44916.1"/>
    <property type="molecule type" value="Genomic_DNA"/>
</dbReference>
<dbReference type="RefSeq" id="XP_018281407.1">
    <property type="nucleotide sequence ID" value="XM_018419814.1"/>
</dbReference>